<evidence type="ECO:0000256" key="10">
    <source>
        <dbReference type="SAM" id="MobiDB-lite"/>
    </source>
</evidence>
<evidence type="ECO:0000256" key="3">
    <source>
        <dbReference type="ARBA" id="ARBA00022722"/>
    </source>
</evidence>
<keyword evidence="5" id="KW-0227">DNA damage</keyword>
<dbReference type="Proteomes" id="UP000187429">
    <property type="component" value="Unassembled WGS sequence"/>
</dbReference>
<evidence type="ECO:0000313" key="12">
    <source>
        <dbReference type="EMBL" id="OMJ15220.1"/>
    </source>
</evidence>
<feature type="compositionally biased region" description="Low complexity" evidence="10">
    <location>
        <begin position="442"/>
        <end position="465"/>
    </location>
</feature>
<dbReference type="Gene3D" id="1.10.150.20">
    <property type="entry name" value="5' to 3' exonuclease, C-terminal subdomain"/>
    <property type="match status" value="1"/>
</dbReference>
<dbReference type="GO" id="GO:1901255">
    <property type="term" value="P:nucleotide-excision repair involved in interstrand cross-link repair"/>
    <property type="evidence" value="ECO:0007669"/>
    <property type="project" value="TreeGrafter"/>
</dbReference>
<dbReference type="Gene3D" id="3.40.50.10130">
    <property type="match status" value="1"/>
</dbReference>
<evidence type="ECO:0000256" key="5">
    <source>
        <dbReference type="ARBA" id="ARBA00022763"/>
    </source>
</evidence>
<dbReference type="InterPro" id="IPR006166">
    <property type="entry name" value="ERCC4_domain"/>
</dbReference>
<dbReference type="FunFam" id="3.40.50.10130:FF:000002">
    <property type="entry name" value="DNA repair endonuclease XPF"/>
    <property type="match status" value="1"/>
</dbReference>
<evidence type="ECO:0000256" key="2">
    <source>
        <dbReference type="ARBA" id="ARBA00010015"/>
    </source>
</evidence>
<keyword evidence="6" id="KW-0378">Hydrolase</keyword>
<proteinExistence type="inferred from homology"/>
<dbReference type="EMBL" id="LSSM01004322">
    <property type="protein sequence ID" value="OMJ15220.1"/>
    <property type="molecule type" value="Genomic_DNA"/>
</dbReference>
<keyword evidence="9" id="KW-0539">Nucleus</keyword>
<dbReference type="GO" id="GO:0003684">
    <property type="term" value="F:damaged DNA binding"/>
    <property type="evidence" value="ECO:0007669"/>
    <property type="project" value="TreeGrafter"/>
</dbReference>
<name>A0A1R1XKT1_9FUNG</name>
<evidence type="ECO:0000259" key="11">
    <source>
        <dbReference type="SMART" id="SM00891"/>
    </source>
</evidence>
<keyword evidence="8" id="KW-0234">DNA repair</keyword>
<dbReference type="GO" id="GO:0003697">
    <property type="term" value="F:single-stranded DNA binding"/>
    <property type="evidence" value="ECO:0007669"/>
    <property type="project" value="TreeGrafter"/>
</dbReference>
<dbReference type="InterPro" id="IPR047520">
    <property type="entry name" value="XPF_nuclease"/>
</dbReference>
<dbReference type="GO" id="GO:0000712">
    <property type="term" value="P:resolution of meiotic recombination intermediates"/>
    <property type="evidence" value="ECO:0007669"/>
    <property type="project" value="TreeGrafter"/>
</dbReference>
<feature type="domain" description="ERCC4" evidence="11">
    <location>
        <begin position="686"/>
        <end position="773"/>
    </location>
</feature>
<evidence type="ECO:0000256" key="6">
    <source>
        <dbReference type="ARBA" id="ARBA00022801"/>
    </source>
</evidence>
<organism evidence="12 13">
    <name type="scientific">Smittium culicis</name>
    <dbReference type="NCBI Taxonomy" id="133412"/>
    <lineage>
        <taxon>Eukaryota</taxon>
        <taxon>Fungi</taxon>
        <taxon>Fungi incertae sedis</taxon>
        <taxon>Zoopagomycota</taxon>
        <taxon>Kickxellomycotina</taxon>
        <taxon>Harpellomycetes</taxon>
        <taxon>Harpellales</taxon>
        <taxon>Legeriomycetaceae</taxon>
        <taxon>Smittium</taxon>
    </lineage>
</organism>
<comment type="subcellular location">
    <subcellularLocation>
        <location evidence="1">Nucleus</location>
    </subcellularLocation>
</comment>
<dbReference type="Pfam" id="PF02732">
    <property type="entry name" value="ERCC4"/>
    <property type="match status" value="1"/>
</dbReference>
<sequence>MIPLIEFQRAILDKLLKEDALCVIGEGLGHQRILLELVRICATNNTLVFLLNCSSDDEERLREGLLELKSGNDFPIPTLNILKNDTLSSQSITPEGNVSFILRIYREKNQEGFIKAISDKPHIFNSDFSGVEKNLKFLQLRKLHLWPRFQLEIKTNLSSDINVIEYKQPMTIKMVEAQQTILDCMIATVNEIKKQNRYIEFDDFEYSMNTEFESKVKQSLNSVWHRVSPKTKQLVSDLRILRFLMVSLMHYDCVMFNEYLESLLVSSLPGKTSVFKNGQESSWMLTDSGNLLFNIARERVFKLNPKNIEPSYNNALISLNLPPGINLILEPLPKWSLIEDILKQIQSENIDVKPNIKDLENFEQNNKKTILIMVDSKYTLTQLIDYFESSLNASGIVSPNSDNTYHSNQSEINGIYKTHHRLLIKSIQNYFSFKKKLGSIRNSSQQRSTSSVSNNYNNNFNPRQPFNKRRRTRGASFAATNTPSILTRKTQTAVELETQTQEIAESFYQSQESNSTQNFDKTDQSADLSSFDDFKLDYDLNYGILPKNNLINIRVYDSANDPQTLIDYEPSHIIMYTPNSEFIRQIEVYQAQYPKKKVNIHFLVYDNSIEEQIYLNRIRREKEAFEKLIHTNSVMVIPLQPIKTADYENELRMSLIRSVAPLNYTGSSKKRLENLNNFEITNEKYRIVVDVREFRSPLPFALYKSTPHIYGTSVEIVPKTLLIGDYVIHDQCCIERKSIPDLIQSLASGRLYSQAQSMTTFYKFPVLLIEFSSSLSFSLSNLREYDSEMLLSDVCSKLVLLIISFQKLSILWSPSPSASANYFLDLKENHPEPDVDKAVKKGQDNNIGEKNAQYSFNSFKILQSLPGVGIANAYKIASKVANLKDLTNMSLNEIQSIVGITNGKMLHSFINENL</sequence>
<evidence type="ECO:0000256" key="1">
    <source>
        <dbReference type="ARBA" id="ARBA00004123"/>
    </source>
</evidence>
<dbReference type="SUPFAM" id="SSF52980">
    <property type="entry name" value="Restriction endonuclease-like"/>
    <property type="match status" value="1"/>
</dbReference>
<evidence type="ECO:0000256" key="4">
    <source>
        <dbReference type="ARBA" id="ARBA00022759"/>
    </source>
</evidence>
<reference evidence="13" key="1">
    <citation type="submission" date="2017-01" db="EMBL/GenBank/DDBJ databases">
        <authorList>
            <person name="Wang Y."/>
            <person name="White M."/>
            <person name="Kvist S."/>
            <person name="Moncalvo J.-M."/>
        </authorList>
    </citation>
    <scope>NUCLEOTIDE SEQUENCE [LARGE SCALE GENOMIC DNA]</scope>
    <source>
        <strain evidence="13">ID-206-W2</strain>
    </source>
</reference>
<evidence type="ECO:0000313" key="13">
    <source>
        <dbReference type="Proteomes" id="UP000187429"/>
    </source>
</evidence>
<keyword evidence="7" id="KW-0238">DNA-binding</keyword>
<dbReference type="Pfam" id="PF21999">
    <property type="entry name" value="IMS_HHH_1"/>
    <property type="match status" value="1"/>
</dbReference>
<dbReference type="PANTHER" id="PTHR10150">
    <property type="entry name" value="DNA REPAIR ENDONUCLEASE XPF"/>
    <property type="match status" value="1"/>
</dbReference>
<dbReference type="GO" id="GO:0003887">
    <property type="term" value="F:DNA-directed DNA polymerase activity"/>
    <property type="evidence" value="ECO:0007669"/>
    <property type="project" value="InterPro"/>
</dbReference>
<dbReference type="InterPro" id="IPR010994">
    <property type="entry name" value="RuvA_2-like"/>
</dbReference>
<gene>
    <name evidence="12" type="ORF">AYI69_g8270</name>
</gene>
<dbReference type="SMART" id="SM00891">
    <property type="entry name" value="ERCC4"/>
    <property type="match status" value="1"/>
</dbReference>
<dbReference type="OrthoDB" id="361020at2759"/>
<dbReference type="GO" id="GO:0000724">
    <property type="term" value="P:double-strand break repair via homologous recombination"/>
    <property type="evidence" value="ECO:0007669"/>
    <property type="project" value="TreeGrafter"/>
</dbReference>
<dbReference type="InterPro" id="IPR011335">
    <property type="entry name" value="Restrct_endonuc-II-like"/>
</dbReference>
<dbReference type="GO" id="GO:0000110">
    <property type="term" value="C:nucleotide-excision repair factor 1 complex"/>
    <property type="evidence" value="ECO:0007669"/>
    <property type="project" value="TreeGrafter"/>
</dbReference>
<evidence type="ECO:0000256" key="8">
    <source>
        <dbReference type="ARBA" id="ARBA00023204"/>
    </source>
</evidence>
<accession>A0A1R1XKT1</accession>
<comment type="similarity">
    <text evidence="2">Belongs to the XPF family.</text>
</comment>
<evidence type="ECO:0000256" key="7">
    <source>
        <dbReference type="ARBA" id="ARBA00023125"/>
    </source>
</evidence>
<dbReference type="PANTHER" id="PTHR10150:SF0">
    <property type="entry name" value="DNA REPAIR ENDONUCLEASE XPF"/>
    <property type="match status" value="1"/>
</dbReference>
<keyword evidence="4 12" id="KW-0255">Endonuclease</keyword>
<dbReference type="AlphaFoldDB" id="A0A1R1XKT1"/>
<dbReference type="GO" id="GO:0000014">
    <property type="term" value="F:single-stranded DNA endodeoxyribonuclease activity"/>
    <property type="evidence" value="ECO:0007669"/>
    <property type="project" value="TreeGrafter"/>
</dbReference>
<comment type="caution">
    <text evidence="12">The sequence shown here is derived from an EMBL/GenBank/DDBJ whole genome shotgun (WGS) entry which is preliminary data.</text>
</comment>
<feature type="region of interest" description="Disordered" evidence="10">
    <location>
        <begin position="442"/>
        <end position="475"/>
    </location>
</feature>
<evidence type="ECO:0000256" key="9">
    <source>
        <dbReference type="ARBA" id="ARBA00023242"/>
    </source>
</evidence>
<dbReference type="InterPro" id="IPR053848">
    <property type="entry name" value="IMS_HHH_1"/>
</dbReference>
<dbReference type="CDD" id="cd20078">
    <property type="entry name" value="XPF_nuclease_XPF_euk"/>
    <property type="match status" value="1"/>
</dbReference>
<keyword evidence="13" id="KW-1185">Reference proteome</keyword>
<keyword evidence="3" id="KW-0540">Nuclease</keyword>
<dbReference type="SUPFAM" id="SSF47781">
    <property type="entry name" value="RuvA domain 2-like"/>
    <property type="match status" value="1"/>
</dbReference>
<protein>
    <submittedName>
        <fullName evidence="12">DNA repair endonuclease XPF</fullName>
    </submittedName>
</protein>